<evidence type="ECO:0000313" key="7">
    <source>
        <dbReference type="Proteomes" id="UP000000271"/>
    </source>
</evidence>
<keyword evidence="5" id="KW-0963">Cytoplasm</keyword>
<dbReference type="PANTHER" id="PTHR33969">
    <property type="entry name" value="SEGREGATION AND CONDENSATION PROTEIN A"/>
    <property type="match status" value="1"/>
</dbReference>
<dbReference type="GO" id="GO:0005737">
    <property type="term" value="C:cytoplasm"/>
    <property type="evidence" value="ECO:0007669"/>
    <property type="project" value="UniProtKB-SubCell"/>
</dbReference>
<dbReference type="PANTHER" id="PTHR33969:SF2">
    <property type="entry name" value="SEGREGATION AND CONDENSATION PROTEIN A"/>
    <property type="match status" value="1"/>
</dbReference>
<evidence type="ECO:0000256" key="2">
    <source>
        <dbReference type="ARBA" id="ARBA00022829"/>
    </source>
</evidence>
<evidence type="ECO:0000256" key="5">
    <source>
        <dbReference type="HAMAP-Rule" id="MF_01805"/>
    </source>
</evidence>
<organism evidence="6 7">
    <name type="scientific">Bacillus selenitireducens (strain ATCC 700615 / DSM 15326 / MLS10)</name>
    <dbReference type="NCBI Taxonomy" id="439292"/>
    <lineage>
        <taxon>Bacteria</taxon>
        <taxon>Bacillati</taxon>
        <taxon>Bacillota</taxon>
        <taxon>Bacilli</taxon>
        <taxon>Bacillales</taxon>
        <taxon>Bacillaceae</taxon>
        <taxon>Salisediminibacterium</taxon>
    </lineage>
</organism>
<comment type="function">
    <text evidence="5">Participates in chromosomal partition during cell division. May act via the formation of a condensin-like complex containing Smc and ScpB that pull DNA away from mid-cell into both cell halves.</text>
</comment>
<dbReference type="InterPro" id="IPR003768">
    <property type="entry name" value="ScpA"/>
</dbReference>
<dbReference type="Proteomes" id="UP000000271">
    <property type="component" value="Chromosome"/>
</dbReference>
<dbReference type="GO" id="GO:0051301">
    <property type="term" value="P:cell division"/>
    <property type="evidence" value="ECO:0007669"/>
    <property type="project" value="UniProtKB-KW"/>
</dbReference>
<dbReference type="GO" id="GO:0007059">
    <property type="term" value="P:chromosome segregation"/>
    <property type="evidence" value="ECO:0007669"/>
    <property type="project" value="UniProtKB-UniRule"/>
</dbReference>
<dbReference type="HAMAP" id="MF_01805">
    <property type="entry name" value="ScpA"/>
    <property type="match status" value="1"/>
</dbReference>
<keyword evidence="2 5" id="KW-0159">Chromosome partition</keyword>
<dbReference type="Gene3D" id="6.10.250.2410">
    <property type="match status" value="1"/>
</dbReference>
<dbReference type="InterPro" id="IPR023093">
    <property type="entry name" value="ScpA-like_C"/>
</dbReference>
<dbReference type="GO" id="GO:0006260">
    <property type="term" value="P:DNA replication"/>
    <property type="evidence" value="ECO:0007669"/>
    <property type="project" value="UniProtKB-UniRule"/>
</dbReference>
<dbReference type="OrthoDB" id="9811016at2"/>
<dbReference type="NCBIfam" id="NF000995">
    <property type="entry name" value="PRK00104.1-4"/>
    <property type="match status" value="1"/>
</dbReference>
<dbReference type="AlphaFoldDB" id="D6XVF1"/>
<dbReference type="Pfam" id="PF02616">
    <property type="entry name" value="SMC_ScpA"/>
    <property type="match status" value="1"/>
</dbReference>
<evidence type="ECO:0000256" key="4">
    <source>
        <dbReference type="ARBA" id="ARBA00044777"/>
    </source>
</evidence>
<dbReference type="KEGG" id="bse:Bsel_2185"/>
<protein>
    <recommendedName>
        <fullName evidence="4 5">Segregation and condensation protein A</fullName>
    </recommendedName>
</protein>
<dbReference type="RefSeq" id="WP_013173111.1">
    <property type="nucleotide sequence ID" value="NC_014219.1"/>
</dbReference>
<accession>D6XVF1</accession>
<keyword evidence="1 5" id="KW-0132">Cell division</keyword>
<comment type="similarity">
    <text evidence="5">Belongs to the ScpA family.</text>
</comment>
<evidence type="ECO:0000256" key="1">
    <source>
        <dbReference type="ARBA" id="ARBA00022618"/>
    </source>
</evidence>
<keyword evidence="7" id="KW-1185">Reference proteome</keyword>
<dbReference type="EMBL" id="CP001791">
    <property type="protein sequence ID" value="ADH99689.1"/>
    <property type="molecule type" value="Genomic_DNA"/>
</dbReference>
<comment type="subunit">
    <text evidence="5">Component of a cohesin-like complex composed of ScpA, ScpB and the Smc homodimer, in which ScpA and ScpB bind to the head domain of Smc. The presence of the three proteins is required for the association of the complex with DNA.</text>
</comment>
<sequence length="246" mass="29162">MLQYSVKLHSFEGPLDLLLHLIQKNDLDLYDIPVREITEQYMTYIHAMQVLHLDIASEYLVMAATLLQMKSKLLLPVEEEILDEDILDYEEDPRDELMQKLIEYKRYKDAASDLKERESKRSDLFSRPMTDLTPFLNKEDQEAQLNASIYDMLKAFKKMNKRHERYKPVLRKVQRDAVPIETQMGYIMQSLGRNQGVSTFSLLVEERSSHERVVTFLALLELMKSKAVRCEQPDNFHDIWIYRREV</sequence>
<dbReference type="HOGENOM" id="CLU_038686_3_1_9"/>
<comment type="subcellular location">
    <subcellularLocation>
        <location evidence="5">Cytoplasm</location>
    </subcellularLocation>
    <text evidence="5">Associated with two foci at the outer edges of the nucleoid region in young cells, and at four foci within both cell halves in older cells.</text>
</comment>
<reference evidence="6" key="1">
    <citation type="submission" date="2009-10" db="EMBL/GenBank/DDBJ databases">
        <title>Complete sequence of Bacillus selenitireducens MLS10.</title>
        <authorList>
            <consortium name="US DOE Joint Genome Institute"/>
            <person name="Lucas S."/>
            <person name="Copeland A."/>
            <person name="Lapidus A."/>
            <person name="Glavina del Rio T."/>
            <person name="Dalin E."/>
            <person name="Tice H."/>
            <person name="Bruce D."/>
            <person name="Goodwin L."/>
            <person name="Pitluck S."/>
            <person name="Sims D."/>
            <person name="Brettin T."/>
            <person name="Detter J.C."/>
            <person name="Han C."/>
            <person name="Larimer F."/>
            <person name="Land M."/>
            <person name="Hauser L."/>
            <person name="Kyrpides N."/>
            <person name="Ovchinnikova G."/>
            <person name="Stolz J."/>
        </authorList>
    </citation>
    <scope>NUCLEOTIDE SEQUENCE [LARGE SCALE GENOMIC DNA]</scope>
    <source>
        <strain evidence="6">MLS10</strain>
    </source>
</reference>
<dbReference type="Gene3D" id="1.10.10.580">
    <property type="entry name" value="Structural maintenance of chromosome 1. Chain E"/>
    <property type="match status" value="1"/>
</dbReference>
<keyword evidence="3 5" id="KW-0131">Cell cycle</keyword>
<proteinExistence type="inferred from homology"/>
<evidence type="ECO:0000256" key="3">
    <source>
        <dbReference type="ARBA" id="ARBA00023306"/>
    </source>
</evidence>
<dbReference type="eggNOG" id="COG1354">
    <property type="taxonomic scope" value="Bacteria"/>
</dbReference>
<gene>
    <name evidence="5" type="primary">scpA</name>
    <name evidence="6" type="ordered locus">Bsel_2185</name>
</gene>
<name>D6XVF1_BACIE</name>
<evidence type="ECO:0000313" key="6">
    <source>
        <dbReference type="EMBL" id="ADH99689.1"/>
    </source>
</evidence>
<dbReference type="STRING" id="439292.Bsel_2185"/>